<proteinExistence type="inferred from homology"/>
<comment type="caution">
    <text evidence="9">The sequence shown here is derived from an EMBL/GenBank/DDBJ whole genome shotgun (WGS) entry which is preliminary data.</text>
</comment>
<evidence type="ECO:0000256" key="2">
    <source>
        <dbReference type="ARBA" id="ARBA00004963"/>
    </source>
</evidence>
<feature type="binding site" evidence="7">
    <location>
        <position position="111"/>
    </location>
    <ligand>
        <name>Zn(2+)</name>
        <dbReference type="ChEBI" id="CHEBI:29105"/>
        <label>1</label>
    </ligand>
</feature>
<sequence>MTIYPIKAFQDNYIWAIHDGHHLLVIDPGDAQPVLDFCQRYQLVLSTILITHHHHDHTGGIEALKRQFPNALVIGPNNPTISAIDQVVGEGDTITVNHPSVSFNVWAIPGHTLDHLAYIGELGLFCGDTLFHAGCGRLFEGSPQQMLHSLSRLAQLPSQTKVYCTHEYTQANLAFAQAVEPNNGEVSLTVAEVQALRVDDRPTLPSTIAEQLRINPFLRCQQSSVQQAVAVWSKQAYRDELATFTSLRQWKDQF</sequence>
<evidence type="ECO:0000256" key="6">
    <source>
        <dbReference type="ARBA" id="ARBA00022833"/>
    </source>
</evidence>
<dbReference type="SUPFAM" id="SSF56281">
    <property type="entry name" value="Metallo-hydrolase/oxidoreductase"/>
    <property type="match status" value="1"/>
</dbReference>
<dbReference type="Proteomes" id="UP001166251">
    <property type="component" value="Unassembled WGS sequence"/>
</dbReference>
<dbReference type="SMART" id="SM00849">
    <property type="entry name" value="Lactamase_B"/>
    <property type="match status" value="1"/>
</dbReference>
<accession>A0ABS7EHA4</accession>
<dbReference type="InterPro" id="IPR036866">
    <property type="entry name" value="RibonucZ/Hydroxyglut_hydro"/>
</dbReference>
<evidence type="ECO:0000256" key="5">
    <source>
        <dbReference type="ARBA" id="ARBA00022801"/>
    </source>
</evidence>
<keyword evidence="5 7" id="KW-0378">Hydrolase</keyword>
<comment type="function">
    <text evidence="7">Thiolesterase that catalyzes the hydrolysis of S-D-lactoyl-glutathione to form glutathione and D-lactic acid.</text>
</comment>
<dbReference type="EMBL" id="JAHZSS010000014">
    <property type="protein sequence ID" value="MBW8191718.1"/>
    <property type="molecule type" value="Genomic_DNA"/>
</dbReference>
<feature type="binding site" evidence="7">
    <location>
        <position position="52"/>
    </location>
    <ligand>
        <name>Zn(2+)</name>
        <dbReference type="ChEBI" id="CHEBI:29105"/>
        <label>1</label>
    </ligand>
</feature>
<evidence type="ECO:0000259" key="8">
    <source>
        <dbReference type="SMART" id="SM00849"/>
    </source>
</evidence>
<dbReference type="InterPro" id="IPR001279">
    <property type="entry name" value="Metallo-B-lactamas"/>
</dbReference>
<dbReference type="InterPro" id="IPR017782">
    <property type="entry name" value="Hydroxyacylglutathione_Hdrlase"/>
</dbReference>
<feature type="binding site" evidence="7">
    <location>
        <position position="54"/>
    </location>
    <ligand>
        <name>Zn(2+)</name>
        <dbReference type="ChEBI" id="CHEBI:29105"/>
        <label>1</label>
    </ligand>
</feature>
<dbReference type="NCBIfam" id="TIGR03413">
    <property type="entry name" value="GSH_gloB"/>
    <property type="match status" value="1"/>
</dbReference>
<comment type="pathway">
    <text evidence="2 7">Secondary metabolite metabolism; methylglyoxal degradation; (R)-lactate from methylglyoxal: step 2/2.</text>
</comment>
<dbReference type="InterPro" id="IPR050110">
    <property type="entry name" value="Glyoxalase_II_hydrolase"/>
</dbReference>
<comment type="cofactor">
    <cofactor evidence="7">
        <name>Zn(2+)</name>
        <dbReference type="ChEBI" id="CHEBI:29105"/>
    </cofactor>
    <text evidence="7">Binds 2 Zn(2+) ions per subunit.</text>
</comment>
<evidence type="ECO:0000256" key="4">
    <source>
        <dbReference type="ARBA" id="ARBA00022723"/>
    </source>
</evidence>
<dbReference type="PANTHER" id="PTHR43705:SF1">
    <property type="entry name" value="HYDROXYACYLGLUTATHIONE HYDROLASE GLOB"/>
    <property type="match status" value="1"/>
</dbReference>
<dbReference type="Pfam" id="PF00753">
    <property type="entry name" value="Lactamase_B"/>
    <property type="match status" value="1"/>
</dbReference>
<feature type="binding site" evidence="7">
    <location>
        <position position="128"/>
    </location>
    <ligand>
        <name>Zn(2+)</name>
        <dbReference type="ChEBI" id="CHEBI:29105"/>
        <label>2</label>
    </ligand>
</feature>
<comment type="subunit">
    <text evidence="7">Monomer.</text>
</comment>
<keyword evidence="6 7" id="KW-0862">Zinc</keyword>
<name>A0ABS7EHA4_9GAMM</name>
<dbReference type="GO" id="GO:0004416">
    <property type="term" value="F:hydroxyacylglutathione hydrolase activity"/>
    <property type="evidence" value="ECO:0007669"/>
    <property type="project" value="UniProtKB-EC"/>
</dbReference>
<reference evidence="9" key="1">
    <citation type="submission" date="2021-07" db="EMBL/GenBank/DDBJ databases">
        <title>Neiella marina sp. nov., isolated from the intestinal content of sea cucumber Apostichopus japonicus.</title>
        <authorList>
            <person name="Bai X."/>
        </authorList>
    </citation>
    <scope>NUCLEOTIDE SEQUENCE</scope>
    <source>
        <strain evidence="9">126</strain>
    </source>
</reference>
<dbReference type="PANTHER" id="PTHR43705">
    <property type="entry name" value="HYDROXYACYLGLUTATHIONE HYDROLASE"/>
    <property type="match status" value="1"/>
</dbReference>
<feature type="domain" description="Metallo-beta-lactamase" evidence="8">
    <location>
        <begin position="11"/>
        <end position="166"/>
    </location>
</feature>
<keyword evidence="4 7" id="KW-0479">Metal-binding</keyword>
<feature type="binding site" evidence="7">
    <location>
        <position position="128"/>
    </location>
    <ligand>
        <name>Zn(2+)</name>
        <dbReference type="ChEBI" id="CHEBI:29105"/>
        <label>1</label>
    </ligand>
</feature>
<dbReference type="Gene3D" id="3.60.15.10">
    <property type="entry name" value="Ribonuclease Z/Hydroxyacylglutathione hydrolase-like"/>
    <property type="match status" value="1"/>
</dbReference>
<dbReference type="CDD" id="cd07723">
    <property type="entry name" value="hydroxyacylglutathione_hydrolase_MBL-fold"/>
    <property type="match status" value="1"/>
</dbReference>
<protein>
    <recommendedName>
        <fullName evidence="7">Hydroxyacylglutathione hydrolase</fullName>
        <ecNumber evidence="7">3.1.2.6</ecNumber>
    </recommendedName>
    <alternativeName>
        <fullName evidence="7">Glyoxalase II</fullName>
        <shortName evidence="7">Glx II</shortName>
    </alternativeName>
</protein>
<feature type="binding site" evidence="7">
    <location>
        <position position="57"/>
    </location>
    <ligand>
        <name>Zn(2+)</name>
        <dbReference type="ChEBI" id="CHEBI:29105"/>
        <label>2</label>
    </ligand>
</feature>
<evidence type="ECO:0000256" key="7">
    <source>
        <dbReference type="HAMAP-Rule" id="MF_01374"/>
    </source>
</evidence>
<feature type="binding site" evidence="7">
    <location>
        <position position="166"/>
    </location>
    <ligand>
        <name>Zn(2+)</name>
        <dbReference type="ChEBI" id="CHEBI:29105"/>
        <label>2</label>
    </ligand>
</feature>
<dbReference type="HAMAP" id="MF_01374">
    <property type="entry name" value="Glyoxalase_2"/>
    <property type="match status" value="1"/>
</dbReference>
<keyword evidence="10" id="KW-1185">Reference proteome</keyword>
<dbReference type="InterPro" id="IPR035680">
    <property type="entry name" value="Clx_II_MBL"/>
</dbReference>
<dbReference type="PIRSF" id="PIRSF005457">
    <property type="entry name" value="Glx"/>
    <property type="match status" value="1"/>
</dbReference>
<comment type="catalytic activity">
    <reaction evidence="1 7">
        <text>an S-(2-hydroxyacyl)glutathione + H2O = a 2-hydroxy carboxylate + glutathione + H(+)</text>
        <dbReference type="Rhea" id="RHEA:21864"/>
        <dbReference type="ChEBI" id="CHEBI:15377"/>
        <dbReference type="ChEBI" id="CHEBI:15378"/>
        <dbReference type="ChEBI" id="CHEBI:57925"/>
        <dbReference type="ChEBI" id="CHEBI:58896"/>
        <dbReference type="ChEBI" id="CHEBI:71261"/>
        <dbReference type="EC" id="3.1.2.6"/>
    </reaction>
</comment>
<dbReference type="Pfam" id="PF16123">
    <property type="entry name" value="HAGH_C"/>
    <property type="match status" value="1"/>
</dbReference>
<comment type="similarity">
    <text evidence="3 7">Belongs to the metallo-beta-lactamase superfamily. Glyoxalase II family.</text>
</comment>
<evidence type="ECO:0000256" key="3">
    <source>
        <dbReference type="ARBA" id="ARBA00006759"/>
    </source>
</evidence>
<dbReference type="EC" id="3.1.2.6" evidence="7"/>
<evidence type="ECO:0000313" key="10">
    <source>
        <dbReference type="Proteomes" id="UP001166251"/>
    </source>
</evidence>
<feature type="binding site" evidence="7">
    <location>
        <position position="56"/>
    </location>
    <ligand>
        <name>Zn(2+)</name>
        <dbReference type="ChEBI" id="CHEBI:29105"/>
        <label>2</label>
    </ligand>
</feature>
<dbReference type="InterPro" id="IPR032282">
    <property type="entry name" value="HAGH_C"/>
</dbReference>
<evidence type="ECO:0000256" key="1">
    <source>
        <dbReference type="ARBA" id="ARBA00001623"/>
    </source>
</evidence>
<evidence type="ECO:0000313" key="9">
    <source>
        <dbReference type="EMBL" id="MBW8191718.1"/>
    </source>
</evidence>
<organism evidence="9 10">
    <name type="scientific">Neiella holothuriorum</name>
    <dbReference type="NCBI Taxonomy" id="2870530"/>
    <lineage>
        <taxon>Bacteria</taxon>
        <taxon>Pseudomonadati</taxon>
        <taxon>Pseudomonadota</taxon>
        <taxon>Gammaproteobacteria</taxon>
        <taxon>Alteromonadales</taxon>
        <taxon>Echinimonadaceae</taxon>
        <taxon>Neiella</taxon>
    </lineage>
</organism>
<gene>
    <name evidence="7 9" type="primary">gloB</name>
    <name evidence="9" type="ORF">K0504_11795</name>
</gene>
<dbReference type="RefSeq" id="WP_220104395.1">
    <property type="nucleotide sequence ID" value="NZ_JAHZSS010000014.1"/>
</dbReference>